<keyword evidence="1" id="KW-0472">Membrane</keyword>
<keyword evidence="1" id="KW-1133">Transmembrane helix</keyword>
<dbReference type="InterPro" id="IPR004302">
    <property type="entry name" value="Cellulose/chitin-bd_N"/>
</dbReference>
<keyword evidence="1" id="KW-0812">Transmembrane</keyword>
<dbReference type="OrthoDB" id="64893at2759"/>
<reference evidence="3" key="1">
    <citation type="submission" date="2021-12" db="EMBL/GenBank/DDBJ databases">
        <authorList>
            <person name="King R."/>
        </authorList>
    </citation>
    <scope>NUCLEOTIDE SEQUENCE</scope>
</reference>
<protein>
    <recommendedName>
        <fullName evidence="2">Chitin-binding type-4 domain-containing protein</fullName>
    </recommendedName>
</protein>
<feature type="transmembrane region" description="Helical" evidence="1">
    <location>
        <begin position="6"/>
        <end position="27"/>
    </location>
</feature>
<organism evidence="3 4">
    <name type="scientific">Brassicogethes aeneus</name>
    <name type="common">Rape pollen beetle</name>
    <name type="synonym">Meligethes aeneus</name>
    <dbReference type="NCBI Taxonomy" id="1431903"/>
    <lineage>
        <taxon>Eukaryota</taxon>
        <taxon>Metazoa</taxon>
        <taxon>Ecdysozoa</taxon>
        <taxon>Arthropoda</taxon>
        <taxon>Hexapoda</taxon>
        <taxon>Insecta</taxon>
        <taxon>Pterygota</taxon>
        <taxon>Neoptera</taxon>
        <taxon>Endopterygota</taxon>
        <taxon>Coleoptera</taxon>
        <taxon>Polyphaga</taxon>
        <taxon>Cucujiformia</taxon>
        <taxon>Nitidulidae</taxon>
        <taxon>Meligethinae</taxon>
        <taxon>Brassicogethes</taxon>
    </lineage>
</organism>
<name>A0A9P0B1D9_BRAAE</name>
<evidence type="ECO:0000259" key="2">
    <source>
        <dbReference type="Pfam" id="PF03067"/>
    </source>
</evidence>
<dbReference type="Proteomes" id="UP001154078">
    <property type="component" value="Chromosome 2"/>
</dbReference>
<gene>
    <name evidence="3" type="ORF">MELIAE_LOCUS4365</name>
</gene>
<feature type="domain" description="Chitin-binding type-4" evidence="2">
    <location>
        <begin position="23"/>
        <end position="208"/>
    </location>
</feature>
<evidence type="ECO:0000256" key="1">
    <source>
        <dbReference type="SAM" id="Phobius"/>
    </source>
</evidence>
<evidence type="ECO:0000313" key="4">
    <source>
        <dbReference type="Proteomes" id="UP001154078"/>
    </source>
</evidence>
<dbReference type="EMBL" id="OV121133">
    <property type="protein sequence ID" value="CAH0551842.1"/>
    <property type="molecule type" value="Genomic_DNA"/>
</dbReference>
<proteinExistence type="predicted"/>
<dbReference type="Pfam" id="PF03067">
    <property type="entry name" value="LPMO_10"/>
    <property type="match status" value="1"/>
</dbReference>
<keyword evidence="4" id="KW-1185">Reference proteome</keyword>
<evidence type="ECO:0000313" key="3">
    <source>
        <dbReference type="EMBL" id="CAH0551842.1"/>
    </source>
</evidence>
<sequence>MGGVSIWCSISVLVNLIYGIAGHGMMLEPPNRSSLWRFDKSAEPNYSDMGINCGGFGNQWKLHNGKCGVCGDAVQSPHPQENENGGKYGKGKIAKTYKPGSTIDVHIKITYNHIGHFTYSLCKLDNPNKPEAGEHCFKPLKLADGSASYKVKPEDKEVYNKVVLPNMTCKRCVLRWNWTVGNNWGTCKDGKGGKGCGPQEVFRNCADIAIV</sequence>
<dbReference type="AlphaFoldDB" id="A0A9P0B1D9"/>
<accession>A0A9P0B1D9</accession>